<gene>
    <name evidence="2" type="ORF">IAI60_16090</name>
</gene>
<dbReference type="Pfam" id="PF13432">
    <property type="entry name" value="TPR_16"/>
    <property type="match status" value="3"/>
</dbReference>
<organism evidence="2 3">
    <name type="scientific">Roseomonas marmotae</name>
    <dbReference type="NCBI Taxonomy" id="2768161"/>
    <lineage>
        <taxon>Bacteria</taxon>
        <taxon>Pseudomonadati</taxon>
        <taxon>Pseudomonadota</taxon>
        <taxon>Alphaproteobacteria</taxon>
        <taxon>Acetobacterales</taxon>
        <taxon>Roseomonadaceae</taxon>
        <taxon>Roseomonas</taxon>
    </lineage>
</organism>
<dbReference type="PANTHER" id="PTHR44809:SF1">
    <property type="entry name" value="PROTEIN O-MANNOSYL-TRANSFERASE TMTC1"/>
    <property type="match status" value="1"/>
</dbReference>
<keyword evidence="3" id="KW-1185">Reference proteome</keyword>
<dbReference type="SUPFAM" id="SSF53756">
    <property type="entry name" value="UDP-Glycosyltransferase/glycogen phosphorylase"/>
    <property type="match status" value="1"/>
</dbReference>
<reference evidence="2 3" key="1">
    <citation type="submission" date="2020-09" db="EMBL/GenBank/DDBJ databases">
        <title>Roseomonas.</title>
        <authorList>
            <person name="Zhu W."/>
        </authorList>
    </citation>
    <scope>NUCLEOTIDE SEQUENCE [LARGE SCALE GENOMIC DNA]</scope>
    <source>
        <strain evidence="2 3">1311</strain>
    </source>
</reference>
<dbReference type="SMART" id="SM00028">
    <property type="entry name" value="TPR"/>
    <property type="match status" value="10"/>
</dbReference>
<accession>A0ABS3KF87</accession>
<dbReference type="PANTHER" id="PTHR44809">
    <property type="match status" value="1"/>
</dbReference>
<feature type="repeat" description="TPR" evidence="1">
    <location>
        <begin position="145"/>
        <end position="178"/>
    </location>
</feature>
<feature type="repeat" description="TPR" evidence="1">
    <location>
        <begin position="315"/>
        <end position="348"/>
    </location>
</feature>
<sequence length="667" mass="73097">MPAEADPRGALPSLALAMRHHQAGRLGEAERLYRALLRRQPRHSDAQNLLGLTRFQQEDYAGAVAAIRRAVALRPEAEYYRNLGMALRAAGRLEEALAAYGQAARLRPESPETQFNLGNLLAAMDRPAEAAEAFRAALRLRPDHAAGWQNLGAALLATGQNAAATESLRTALRQQPGQPATLYNLGLALERLARWPEAAAAFRATQEAGGARLETALHLGLCLQEMQDWSGAEAAMRQAVALAPDSADAWLGLGVVLQGLERLPAAAEAFGEAARLRPGWRDAHYNLAGVLQRQGRLEEAEASLRLVLAGAPEDAAALSNLGNVLTHMGWPEKALEYCQRARALAPDDPVPRVNCARQLLMLGRFAEGWDLADARWRAEDPRYDFGLPPWDGRPLPEGRVLVWREQGIGDEIMFASMIPELLAAGHRLTLLCEPRLRPAFARSFPGVAFHLSGDSGTELRAQIAIGDLPRLLRRREADFARAPQPYLNADPERRARLRRRYSDGRPLVGLAWHTRNTKSGHRSISLAEFAPLLAMEELRFVSLQYGEPGQLSAEAAGLPLLIDPEVDALSSAEDALAQVAAMDLVVSIDNSTVHFAGALGVPCHVLLPFNAEWRWMRGREDTPWYRSLRLLRQRRGEPWAAVMAALAERVGDLAKKPRIGTADACEK</sequence>
<evidence type="ECO:0000313" key="2">
    <source>
        <dbReference type="EMBL" id="MBO1076139.1"/>
    </source>
</evidence>
<feature type="repeat" description="TPR" evidence="1">
    <location>
        <begin position="111"/>
        <end position="144"/>
    </location>
</feature>
<feature type="repeat" description="TPR" evidence="1">
    <location>
        <begin position="77"/>
        <end position="110"/>
    </location>
</feature>
<name>A0ABS3KF87_9PROT</name>
<dbReference type="PROSITE" id="PS50293">
    <property type="entry name" value="TPR_REGION"/>
    <property type="match status" value="1"/>
</dbReference>
<dbReference type="InterPro" id="IPR019734">
    <property type="entry name" value="TPR_rpt"/>
</dbReference>
<proteinExistence type="predicted"/>
<dbReference type="EMBL" id="JACTNF010000017">
    <property type="protein sequence ID" value="MBO1076139.1"/>
    <property type="molecule type" value="Genomic_DNA"/>
</dbReference>
<dbReference type="Pfam" id="PF13424">
    <property type="entry name" value="TPR_12"/>
    <property type="match status" value="1"/>
</dbReference>
<dbReference type="SUPFAM" id="SSF48452">
    <property type="entry name" value="TPR-like"/>
    <property type="match status" value="2"/>
</dbReference>
<dbReference type="Pfam" id="PF13414">
    <property type="entry name" value="TPR_11"/>
    <property type="match status" value="1"/>
</dbReference>
<dbReference type="Gene3D" id="1.25.40.10">
    <property type="entry name" value="Tetratricopeptide repeat domain"/>
    <property type="match status" value="4"/>
</dbReference>
<dbReference type="RefSeq" id="WP_207448837.1">
    <property type="nucleotide sequence ID" value="NZ_CP061093.1"/>
</dbReference>
<dbReference type="Gene3D" id="3.40.50.2000">
    <property type="entry name" value="Glycogen Phosphorylase B"/>
    <property type="match status" value="1"/>
</dbReference>
<dbReference type="PROSITE" id="PS50005">
    <property type="entry name" value="TPR"/>
    <property type="match status" value="5"/>
</dbReference>
<dbReference type="InterPro" id="IPR052943">
    <property type="entry name" value="TMTC_O-mannosyl-trnsfr"/>
</dbReference>
<dbReference type="InterPro" id="IPR011990">
    <property type="entry name" value="TPR-like_helical_dom_sf"/>
</dbReference>
<dbReference type="Proteomes" id="UP001518990">
    <property type="component" value="Unassembled WGS sequence"/>
</dbReference>
<protein>
    <submittedName>
        <fullName evidence="2">Tetratricopeptide repeat protein</fullName>
    </submittedName>
</protein>
<comment type="caution">
    <text evidence="2">The sequence shown here is derived from an EMBL/GenBank/DDBJ whole genome shotgun (WGS) entry which is preliminary data.</text>
</comment>
<evidence type="ECO:0000256" key="1">
    <source>
        <dbReference type="PROSITE-ProRule" id="PRU00339"/>
    </source>
</evidence>
<keyword evidence="1" id="KW-0802">TPR repeat</keyword>
<evidence type="ECO:0000313" key="3">
    <source>
        <dbReference type="Proteomes" id="UP001518990"/>
    </source>
</evidence>
<feature type="repeat" description="TPR" evidence="1">
    <location>
        <begin position="247"/>
        <end position="280"/>
    </location>
</feature>